<evidence type="ECO:0000313" key="5">
    <source>
        <dbReference type="Proteomes" id="UP000243446"/>
    </source>
</evidence>
<name>A0A2H9YUV6_9GAMM</name>
<evidence type="ECO:0000313" key="3">
    <source>
        <dbReference type="EMBL" id="PJO76426.1"/>
    </source>
</evidence>
<dbReference type="SUPFAM" id="SSF51905">
    <property type="entry name" value="FAD/NAD(P)-binding domain"/>
    <property type="match status" value="1"/>
</dbReference>
<dbReference type="GeneID" id="97177051"/>
<dbReference type="GO" id="GO:0016491">
    <property type="term" value="F:oxidoreductase activity"/>
    <property type="evidence" value="ECO:0007669"/>
    <property type="project" value="InterPro"/>
</dbReference>
<dbReference type="Proteomes" id="UP000243446">
    <property type="component" value="Unassembled WGS sequence"/>
</dbReference>
<dbReference type="Proteomes" id="UP000242351">
    <property type="component" value="Unassembled WGS sequence"/>
</dbReference>
<accession>A0A2H9UQ34</accession>
<evidence type="ECO:0000313" key="2">
    <source>
        <dbReference type="EMBL" id="PJI33818.1"/>
    </source>
</evidence>
<dbReference type="Pfam" id="PF01593">
    <property type="entry name" value="Amino_oxidase"/>
    <property type="match status" value="1"/>
</dbReference>
<dbReference type="PANTHER" id="PTHR42923">
    <property type="entry name" value="PROTOPORPHYRINOGEN OXIDASE"/>
    <property type="match status" value="1"/>
</dbReference>
<sequence>MISLDIAVIGSGMAGLATARILQDAGHHITIFEALPGRGMDSHSLEFEGGLIDAPLRVMNPYLWKNTLSLATYLGIKTYPVRTYMACSWLFEDKTETWLTTSRSRIGNIPIINNRKGLQQYGWRLVKGLLQLKVALTKFFKSKNQDISLAEFINRNEIEEVFWHGAVMPVLYTICTCNPKTIGEWPAKPLLIFLRQLTDGDALLRLQGGTPALVDKLVEGIHIEDGSAITLVQEQGDQVKVENAAGYSKLFDRVIVATPTTKIEQFLDPTQFASEIELLKKFKFEQGELVIHTDSSVMPPKRKDWAVLSYMMDRKFTRQQFTVWLNSIEPSLVGKSAVFQTWRPVTEIDPKKVITSVMLTRAVVDANTVALNKELQQRHLEANRKVFFCGSWSCDGLPILESAVTSAMKIAEIFGAPLPFQGLKPVVEVAPQLGY</sequence>
<dbReference type="InterPro" id="IPR036188">
    <property type="entry name" value="FAD/NAD-bd_sf"/>
</dbReference>
<reference evidence="3 5" key="1">
    <citation type="submission" date="2017-11" db="EMBL/GenBank/DDBJ databases">
        <title>Revising the taxonomy of the Acinetobacter lwoffii group: the description of Acinetobacter pseudolwoffii sp. nov. and emended description of Acinetobacter lwoffii.</title>
        <authorList>
            <person name="Nemec A."/>
            <person name="Radolfova-Krizova L."/>
        </authorList>
    </citation>
    <scope>NUCLEOTIDE SEQUENCE [LARGE SCALE GENOMIC DNA]</scope>
    <source>
        <strain evidence="3 5">ANC 5044</strain>
    </source>
</reference>
<evidence type="ECO:0000313" key="4">
    <source>
        <dbReference type="Proteomes" id="UP000242351"/>
    </source>
</evidence>
<dbReference type="Gene3D" id="3.50.50.60">
    <property type="entry name" value="FAD/NAD(P)-binding domain"/>
    <property type="match status" value="1"/>
</dbReference>
<protein>
    <submittedName>
        <fullName evidence="3">Monoamine oxidase</fullName>
    </submittedName>
</protein>
<reference evidence="2 4" key="2">
    <citation type="submission" date="2017-11" db="EMBL/GenBank/DDBJ databases">
        <authorList>
            <person name="Han C.G."/>
        </authorList>
    </citation>
    <scope>NUCLEOTIDE SEQUENCE [LARGE SCALE GENOMIC DNA]</scope>
    <source>
        <strain evidence="2 4">ANC 5347</strain>
    </source>
</reference>
<dbReference type="AlphaFoldDB" id="A0A2H9YUV6"/>
<feature type="domain" description="Amine oxidase" evidence="1">
    <location>
        <begin position="13"/>
        <end position="279"/>
    </location>
</feature>
<gene>
    <name evidence="2" type="ORF">CU320_00310</name>
    <name evidence="3" type="ORF">CWI32_01955</name>
</gene>
<comment type="caution">
    <text evidence="3">The sequence shown here is derived from an EMBL/GenBank/DDBJ whole genome shotgun (WGS) entry which is preliminary data.</text>
</comment>
<dbReference type="InterPro" id="IPR002937">
    <property type="entry name" value="Amino_oxidase"/>
</dbReference>
<dbReference type="EMBL" id="PGOZ01000001">
    <property type="protein sequence ID" value="PJI33818.1"/>
    <property type="molecule type" value="Genomic_DNA"/>
</dbReference>
<evidence type="ECO:0000259" key="1">
    <source>
        <dbReference type="Pfam" id="PF01593"/>
    </source>
</evidence>
<reference evidence="2 4" key="3">
    <citation type="submission" date="2017-12" db="EMBL/GenBank/DDBJ databases">
        <title>Revising the taxonomy of the Acinetobacter lwoffii group: the description of Acinetobacter pseudolwoffii sp. nov. and emended description of Acinetobacter lwoffii.</title>
        <authorList>
            <person name="Nemec A."/>
        </authorList>
    </citation>
    <scope>NUCLEOTIDE SEQUENCE [LARGE SCALE GENOMIC DNA]</scope>
    <source>
        <strain evidence="2 4">ANC 5347</strain>
    </source>
</reference>
<organism evidence="3 5">
    <name type="scientific">Acinetobacter pseudolwoffii</name>
    <dbReference type="NCBI Taxonomy" id="2053287"/>
    <lineage>
        <taxon>Bacteria</taxon>
        <taxon>Pseudomonadati</taxon>
        <taxon>Pseudomonadota</taxon>
        <taxon>Gammaproteobacteria</taxon>
        <taxon>Moraxellales</taxon>
        <taxon>Moraxellaceae</taxon>
        <taxon>Acinetobacter</taxon>
    </lineage>
</organism>
<dbReference type="InterPro" id="IPR050464">
    <property type="entry name" value="Zeta_carotene_desat/Oxidored"/>
</dbReference>
<dbReference type="EMBL" id="PHRG01000001">
    <property type="protein sequence ID" value="PJO76426.1"/>
    <property type="molecule type" value="Genomic_DNA"/>
</dbReference>
<dbReference type="RefSeq" id="WP_074383894.1">
    <property type="nucleotide sequence ID" value="NZ_CBDBYO010000003.1"/>
</dbReference>
<proteinExistence type="predicted"/>
<accession>A0A2H9YUV6</accession>
<dbReference type="PANTHER" id="PTHR42923:SF17">
    <property type="entry name" value="AMINE OXIDASE DOMAIN-CONTAINING PROTEIN"/>
    <property type="match status" value="1"/>
</dbReference>